<dbReference type="Proteomes" id="UP000033772">
    <property type="component" value="Unassembled WGS sequence"/>
</dbReference>
<dbReference type="SUPFAM" id="SSF142433">
    <property type="entry name" value="CinA-like"/>
    <property type="match status" value="1"/>
</dbReference>
<comment type="caution">
    <text evidence="2">The sequence shown here is derived from an EMBL/GenBank/DDBJ whole genome shotgun (WGS) entry which is preliminary data.</text>
</comment>
<dbReference type="STRING" id="1844.UG56_012660"/>
<dbReference type="OrthoDB" id="1253990at2"/>
<reference evidence="2" key="1">
    <citation type="submission" date="2016-10" db="EMBL/GenBank/DDBJ databases">
        <title>Draft Genome Sequence of Nocardioides luteus Strain BAFB, an Alkane-Degrading Bacterium Isolated from JP-7 Polluted Soil.</title>
        <authorList>
            <person name="Brown L."/>
            <person name="Ruiz O.N."/>
            <person name="Gunasekera T."/>
        </authorList>
    </citation>
    <scope>NUCLEOTIDE SEQUENCE [LARGE SCALE GENOMIC DNA]</scope>
    <source>
        <strain evidence="2">BAFB</strain>
    </source>
</reference>
<proteinExistence type="predicted"/>
<evidence type="ECO:0000313" key="2">
    <source>
        <dbReference type="EMBL" id="OIJ26338.1"/>
    </source>
</evidence>
<evidence type="ECO:0000259" key="1">
    <source>
        <dbReference type="Pfam" id="PF02464"/>
    </source>
</evidence>
<gene>
    <name evidence="2" type="ORF">UG56_012660</name>
</gene>
<sequence>MAAVDDLHAALRDAGATLATAESLTAGRLAAMLTDPPGASKTFRGGFVTYATELKHILLGVPISVIETVGVVSAECAAAMAAGARERSGSTYGLATTGVAGPEEQEGKPVGTVYLGVSGPHGETTARLGLSGSRAEIQRDTCLFAVDELLGLLRREHRRVR</sequence>
<organism evidence="2 3">
    <name type="scientific">Nocardioides luteus</name>
    <dbReference type="NCBI Taxonomy" id="1844"/>
    <lineage>
        <taxon>Bacteria</taxon>
        <taxon>Bacillati</taxon>
        <taxon>Actinomycetota</taxon>
        <taxon>Actinomycetes</taxon>
        <taxon>Propionibacteriales</taxon>
        <taxon>Nocardioidaceae</taxon>
        <taxon>Nocardioides</taxon>
    </lineage>
</organism>
<feature type="domain" description="CinA C-terminal" evidence="1">
    <location>
        <begin position="6"/>
        <end position="151"/>
    </location>
</feature>
<accession>A0A1J4N490</accession>
<keyword evidence="3" id="KW-1185">Reference proteome</keyword>
<dbReference type="EMBL" id="JZDQ02000016">
    <property type="protein sequence ID" value="OIJ26338.1"/>
    <property type="molecule type" value="Genomic_DNA"/>
</dbReference>
<dbReference type="InterPro" id="IPR008136">
    <property type="entry name" value="CinA_C"/>
</dbReference>
<dbReference type="AlphaFoldDB" id="A0A1J4N490"/>
<dbReference type="Pfam" id="PF02464">
    <property type="entry name" value="CinA"/>
    <property type="match status" value="1"/>
</dbReference>
<dbReference type="NCBIfam" id="TIGR00199">
    <property type="entry name" value="PncC_domain"/>
    <property type="match status" value="1"/>
</dbReference>
<evidence type="ECO:0000313" key="3">
    <source>
        <dbReference type="Proteomes" id="UP000033772"/>
    </source>
</evidence>
<protein>
    <submittedName>
        <fullName evidence="2">Damage-inducible protein CinA</fullName>
    </submittedName>
</protein>
<dbReference type="Gene3D" id="3.90.950.20">
    <property type="entry name" value="CinA-like"/>
    <property type="match status" value="1"/>
</dbReference>
<name>A0A1J4N490_9ACTN</name>
<dbReference type="RefSeq" id="WP_045548557.1">
    <property type="nucleotide sequence ID" value="NZ_JZDQ02000016.1"/>
</dbReference>
<dbReference type="InterPro" id="IPR036653">
    <property type="entry name" value="CinA-like_C"/>
</dbReference>